<organism evidence="2 3">
    <name type="scientific">Trichoglossum hirsutum</name>
    <dbReference type="NCBI Taxonomy" id="265104"/>
    <lineage>
        <taxon>Eukaryota</taxon>
        <taxon>Fungi</taxon>
        <taxon>Dikarya</taxon>
        <taxon>Ascomycota</taxon>
        <taxon>Pezizomycotina</taxon>
        <taxon>Geoglossomycetes</taxon>
        <taxon>Geoglossales</taxon>
        <taxon>Geoglossaceae</taxon>
        <taxon>Trichoglossum</taxon>
    </lineage>
</organism>
<protein>
    <recommendedName>
        <fullName evidence="4">Fungal N-terminal domain-containing protein</fullName>
    </recommendedName>
</protein>
<name>A0A9P8LI96_9PEZI</name>
<evidence type="ECO:0000256" key="1">
    <source>
        <dbReference type="SAM" id="MobiDB-lite"/>
    </source>
</evidence>
<comment type="caution">
    <text evidence="2">The sequence shown here is derived from an EMBL/GenBank/DDBJ whole genome shotgun (WGS) entry which is preliminary data.</text>
</comment>
<accession>A0A9P8LI96</accession>
<gene>
    <name evidence="2" type="ORF">GP486_000846</name>
</gene>
<evidence type="ECO:0000313" key="3">
    <source>
        <dbReference type="Proteomes" id="UP000750711"/>
    </source>
</evidence>
<sequence>MDPLSITASVLTLTAAATEGLKRLQIICDAPQEIGALANDIADLRTVVYEVAKALQERSAFNKTTHHSSETLANLLGILTRANESLAALDEILNKKLIVENESGKVKYARIAWLKQKPKVESIRKDLERIKLSLVTVWGASNSTDILRICLKLEDITLEAASNQDQAKRREVIRIQEFADDGSECNATSRSEPLHNRNTDSNHHALLGGRTSLQTSAEQAIFQAVQADPSSTLQIRASKSSCPKWCSCSCHKPGRIGLPYGLSSVLGTLSIWYTGLPLISRPCDQKLCQPKNASHTRITYQFPSWLLMRALSVMISSTASGPEMLLRTLRVLPSDAEIFRLAMVGDVEGIKSMFIKGQASVHDVDGRRWSLLHVRISGCQVLYAHKLTIS</sequence>
<feature type="region of interest" description="Disordered" evidence="1">
    <location>
        <begin position="183"/>
        <end position="206"/>
    </location>
</feature>
<feature type="compositionally biased region" description="Basic and acidic residues" evidence="1">
    <location>
        <begin position="192"/>
        <end position="203"/>
    </location>
</feature>
<dbReference type="EMBL" id="JAGHQM010000063">
    <property type="protein sequence ID" value="KAH0565749.1"/>
    <property type="molecule type" value="Genomic_DNA"/>
</dbReference>
<proteinExistence type="predicted"/>
<reference evidence="2" key="1">
    <citation type="submission" date="2021-03" db="EMBL/GenBank/DDBJ databases">
        <title>Comparative genomics and phylogenomic investigation of the class Geoglossomycetes provide insights into ecological specialization and systematics.</title>
        <authorList>
            <person name="Melie T."/>
            <person name="Pirro S."/>
            <person name="Miller A.N."/>
            <person name="Quandt A."/>
        </authorList>
    </citation>
    <scope>NUCLEOTIDE SEQUENCE</scope>
    <source>
        <strain evidence="2">CAQ_001_2017</strain>
    </source>
</reference>
<dbReference type="AlphaFoldDB" id="A0A9P8LI96"/>
<evidence type="ECO:0008006" key="4">
    <source>
        <dbReference type="Google" id="ProtNLM"/>
    </source>
</evidence>
<keyword evidence="3" id="KW-1185">Reference proteome</keyword>
<dbReference type="Proteomes" id="UP000750711">
    <property type="component" value="Unassembled WGS sequence"/>
</dbReference>
<evidence type="ECO:0000313" key="2">
    <source>
        <dbReference type="EMBL" id="KAH0565749.1"/>
    </source>
</evidence>